<dbReference type="EMBL" id="JAGQFT020000001">
    <property type="protein sequence ID" value="MBS7455707.1"/>
    <property type="molecule type" value="Genomic_DNA"/>
</dbReference>
<dbReference type="Pfam" id="PF15611">
    <property type="entry name" value="EH_Signature"/>
    <property type="match status" value="1"/>
</dbReference>
<reference evidence="2 3" key="1">
    <citation type="journal article" date="2021" name="Microbiol. Resour. Announc.">
        <title>Draft Genome Sequence of Coralloluteibacterium stylophorae LMG 29479T.</title>
        <authorList>
            <person name="Karlyshev A.V."/>
            <person name="Kudryashova E.B."/>
            <person name="Ariskina E.V."/>
            <person name="Conroy A.P."/>
            <person name="Abidueva E.Y."/>
        </authorList>
    </citation>
    <scope>NUCLEOTIDE SEQUENCE [LARGE SCALE GENOMIC DNA]</scope>
    <source>
        <strain evidence="2 3">LMG 29479</strain>
    </source>
</reference>
<evidence type="ECO:0000313" key="3">
    <source>
        <dbReference type="Proteomes" id="UP000675747"/>
    </source>
</evidence>
<comment type="caution">
    <text evidence="2">The sequence shown here is derived from an EMBL/GenBank/DDBJ whole genome shotgun (WGS) entry which is preliminary data.</text>
</comment>
<accession>A0AAP2C9X2</accession>
<dbReference type="InterPro" id="IPR028943">
    <property type="entry name" value="ZorC_EH_Signature_dom"/>
</dbReference>
<organism evidence="2 3">
    <name type="scientific">Coralloluteibacterium stylophorae</name>
    <dbReference type="NCBI Taxonomy" id="1776034"/>
    <lineage>
        <taxon>Bacteria</taxon>
        <taxon>Pseudomonadati</taxon>
        <taxon>Pseudomonadota</taxon>
        <taxon>Gammaproteobacteria</taxon>
        <taxon>Lysobacterales</taxon>
        <taxon>Lysobacteraceae</taxon>
        <taxon>Coralloluteibacterium</taxon>
    </lineage>
</organism>
<dbReference type="RefSeq" id="WP_213173321.1">
    <property type="nucleotide sequence ID" value="NZ_JAGQFT020000001.1"/>
</dbReference>
<feature type="domain" description="Zorya protein ZorC EH" evidence="1">
    <location>
        <begin position="117"/>
        <end position="450"/>
    </location>
</feature>
<dbReference type="Proteomes" id="UP000675747">
    <property type="component" value="Unassembled WGS sequence"/>
</dbReference>
<proteinExistence type="predicted"/>
<gene>
    <name evidence="2" type="ORF">KB893_000970</name>
</gene>
<dbReference type="AlphaFoldDB" id="A0AAP2C9X2"/>
<keyword evidence="3" id="KW-1185">Reference proteome</keyword>
<evidence type="ECO:0000313" key="2">
    <source>
        <dbReference type="EMBL" id="MBS7455707.1"/>
    </source>
</evidence>
<name>A0AAP2C9X2_9GAMM</name>
<sequence>MFQRQLAPALGRLAEGAFRGGLAAPSQLAGAAARLRDEVGRQPSKAMTEPFLDIAIERLAAHGADALRPRDDLVLAAGLGSSRPQLQGRSVAAEPSLLPVLLQRWRGRIDDPMLGSLLWRSVFLAYFHADDEMQRDGMRRFLTATLASLEMAPAAPGWLQTVLRHRAVLGDSPAGLYAEAWIDGDDVGLRELSDDADLPEESWFWGEFVGEVVAALCGLRDSALLAHLDRGIDLAMRHPQHADSILAALLERVAASDSPRPHEGLLQCLLEAWGNPQLELSDRAHRWSQVSSEARRLVCRWLAEDDLKDFFALIKSSRELDDDYDTRRFDYWKRFTGQMSYTKLILGPSLRTSTHPDVRRFIGKRRGRLGWLTGTTSDNMAILMKIGNWWFVEFGQTGNACYPYRDDLKPFDLSRISLDHRAQLANRHAVKASGFETTMVHRGDWEERFDATLARVDIWPDGVARGRAAQQRRVAAPRIVEIGNGASSLALPERIADELEHIRRTDVDNRQRGGRLWVEVWKRPSPELIGEMTKAGFRFANPRGFYR</sequence>
<protein>
    <recommendedName>
        <fullName evidence="1">Zorya protein ZorC EH domain-containing protein</fullName>
    </recommendedName>
</protein>
<evidence type="ECO:0000259" key="1">
    <source>
        <dbReference type="Pfam" id="PF15611"/>
    </source>
</evidence>